<evidence type="ECO:0000313" key="6">
    <source>
        <dbReference type="EMBL" id="EDR04999.1"/>
    </source>
</evidence>
<accession>B0DK31</accession>
<dbReference type="OrthoDB" id="5424500at2759"/>
<evidence type="ECO:0000313" key="7">
    <source>
        <dbReference type="Proteomes" id="UP000001194"/>
    </source>
</evidence>
<dbReference type="STRING" id="486041.B0DK31"/>
<dbReference type="AlphaFoldDB" id="B0DK31"/>
<feature type="region of interest" description="Disordered" evidence="4">
    <location>
        <begin position="1"/>
        <end position="39"/>
    </location>
</feature>
<evidence type="ECO:0000256" key="2">
    <source>
        <dbReference type="ARBA" id="ARBA00004613"/>
    </source>
</evidence>
<reference evidence="6 7" key="1">
    <citation type="journal article" date="2008" name="Nature">
        <title>The genome of Laccaria bicolor provides insights into mycorrhizal symbiosis.</title>
        <authorList>
            <person name="Martin F."/>
            <person name="Aerts A."/>
            <person name="Ahren D."/>
            <person name="Brun A."/>
            <person name="Danchin E.G.J."/>
            <person name="Duchaussoy F."/>
            <person name="Gibon J."/>
            <person name="Kohler A."/>
            <person name="Lindquist E."/>
            <person name="Pereda V."/>
            <person name="Salamov A."/>
            <person name="Shapiro H.J."/>
            <person name="Wuyts J."/>
            <person name="Blaudez D."/>
            <person name="Buee M."/>
            <person name="Brokstein P."/>
            <person name="Canbaeck B."/>
            <person name="Cohen D."/>
            <person name="Courty P.E."/>
            <person name="Coutinho P.M."/>
            <person name="Delaruelle C."/>
            <person name="Detter J.C."/>
            <person name="Deveau A."/>
            <person name="DiFazio S."/>
            <person name="Duplessis S."/>
            <person name="Fraissinet-Tachet L."/>
            <person name="Lucic E."/>
            <person name="Frey-Klett P."/>
            <person name="Fourrey C."/>
            <person name="Feussner I."/>
            <person name="Gay G."/>
            <person name="Grimwood J."/>
            <person name="Hoegger P.J."/>
            <person name="Jain P."/>
            <person name="Kilaru S."/>
            <person name="Labbe J."/>
            <person name="Lin Y.C."/>
            <person name="Legue V."/>
            <person name="Le Tacon F."/>
            <person name="Marmeisse R."/>
            <person name="Melayah D."/>
            <person name="Montanini B."/>
            <person name="Muratet M."/>
            <person name="Nehls U."/>
            <person name="Niculita-Hirzel H."/>
            <person name="Oudot-Le Secq M.P."/>
            <person name="Peter M."/>
            <person name="Quesneville H."/>
            <person name="Rajashekar B."/>
            <person name="Reich M."/>
            <person name="Rouhier N."/>
            <person name="Schmutz J."/>
            <person name="Yin T."/>
            <person name="Chalot M."/>
            <person name="Henrissat B."/>
            <person name="Kuees U."/>
            <person name="Lucas S."/>
            <person name="Van de Peer Y."/>
            <person name="Podila G.K."/>
            <person name="Polle A."/>
            <person name="Pukkila P.J."/>
            <person name="Richardson P.M."/>
            <person name="Rouze P."/>
            <person name="Sanders I.R."/>
            <person name="Stajich J.E."/>
            <person name="Tunlid A."/>
            <person name="Tuskan G."/>
            <person name="Grigoriev I.V."/>
        </authorList>
    </citation>
    <scope>NUCLEOTIDE SEQUENCE [LARGE SCALE GENOMIC DNA]</scope>
    <source>
        <strain evidence="7">S238N-H82 / ATCC MYA-4686</strain>
    </source>
</reference>
<dbReference type="Proteomes" id="UP000001194">
    <property type="component" value="Unassembled WGS sequence"/>
</dbReference>
<dbReference type="InterPro" id="IPR045379">
    <property type="entry name" value="Crinkler_N"/>
</dbReference>
<comment type="subcellular location">
    <subcellularLocation>
        <location evidence="1">Host cell</location>
    </subcellularLocation>
    <subcellularLocation>
        <location evidence="2">Secreted</location>
    </subcellularLocation>
</comment>
<feature type="compositionally biased region" description="Polar residues" evidence="4">
    <location>
        <begin position="27"/>
        <end position="39"/>
    </location>
</feature>
<evidence type="ECO:0000256" key="4">
    <source>
        <dbReference type="SAM" id="MobiDB-lite"/>
    </source>
</evidence>
<dbReference type="KEGG" id="lbc:LACBIDRAFT_303695"/>
<dbReference type="GeneID" id="6080059"/>
<dbReference type="SUPFAM" id="SSF52540">
    <property type="entry name" value="P-loop containing nucleoside triphosphate hydrolases"/>
    <property type="match status" value="1"/>
</dbReference>
<name>B0DK31_LACBS</name>
<keyword evidence="3" id="KW-0964">Secreted</keyword>
<dbReference type="InParanoid" id="B0DK31"/>
<evidence type="ECO:0000256" key="1">
    <source>
        <dbReference type="ARBA" id="ARBA00004340"/>
    </source>
</evidence>
<organism evidence="7">
    <name type="scientific">Laccaria bicolor (strain S238N-H82 / ATCC MYA-4686)</name>
    <name type="common">Bicoloured deceiver</name>
    <name type="synonym">Laccaria laccata var. bicolor</name>
    <dbReference type="NCBI Taxonomy" id="486041"/>
    <lineage>
        <taxon>Eukaryota</taxon>
        <taxon>Fungi</taxon>
        <taxon>Dikarya</taxon>
        <taxon>Basidiomycota</taxon>
        <taxon>Agaricomycotina</taxon>
        <taxon>Agaricomycetes</taxon>
        <taxon>Agaricomycetidae</taxon>
        <taxon>Agaricales</taxon>
        <taxon>Agaricineae</taxon>
        <taxon>Hydnangiaceae</taxon>
        <taxon>Laccaria</taxon>
    </lineage>
</organism>
<dbReference type="GO" id="GO:0005576">
    <property type="term" value="C:extracellular region"/>
    <property type="evidence" value="ECO:0007669"/>
    <property type="project" value="UniProtKB-SubCell"/>
</dbReference>
<dbReference type="InterPro" id="IPR027417">
    <property type="entry name" value="P-loop_NTPase"/>
</dbReference>
<dbReference type="GO" id="GO:0043657">
    <property type="term" value="C:host cell"/>
    <property type="evidence" value="ECO:0007669"/>
    <property type="project" value="UniProtKB-SubCell"/>
</dbReference>
<sequence length="648" mass="72859">MSTKKDKPSSAIGSIRKRLTKGDEPTGSPTGTSSDMPETQSRRLNCLIAGESIVFLVSMGCDYVVSELKGVIQRERALDTLKDVGPHILELWKPNDFNAITAGPADTLAARIRSLGDSLSQYATKLEPADSLFKIFPNQPPSEHLHVIVKVPATAAESPLKKLKLEEDYIHASYVQREIIVSALYEKLEKQRWVLVRGTPGSGKSVLAGLLRRYINETEPDTEVVFVAAWPENMPVQITPNTILILDEAQSTYWDKTFWTRFKNPGLQGMRVVAFASHGSSGYTGADNLSPMWIGKEQHVGLARLDCGDGILVGLLFTREEFNALVRLKFHDNRFSDSFLDCVFDMTNGHVGACEDLMKCVAAHKSYRERVKSAEYTYEMFITGVSMADIPQAIYKGTVFGRGLPQANVLRENLDVTAVMSEVIRKGSIVCPDNYLASNPDNDDNRKAALRMIFRSGWLHTEARADIDGILYTFASPLHRRCINWKLNGSPLESRIIEPNPFEFSLAVIQRFSQRSLEKHEIGLQDEFYSASSKHANGSVSFPEFGTKNGRIDFFIRSKKWGVELLRDGNRLGQHARRFTEGEYGKWIEKGWMSDYIIIDFRTRPPKIVHRVNVDKLIYVVSVDDWNTIEVLDNGGKVLHQYSLLNNS</sequence>
<proteinExistence type="predicted"/>
<dbReference type="EMBL" id="DS547115">
    <property type="protein sequence ID" value="EDR04999.1"/>
    <property type="molecule type" value="Genomic_DNA"/>
</dbReference>
<protein>
    <submittedName>
        <fullName evidence="6">Predicted protein</fullName>
    </submittedName>
</protein>
<dbReference type="RefSeq" id="XP_001884389.1">
    <property type="nucleotide sequence ID" value="XM_001884354.1"/>
</dbReference>
<gene>
    <name evidence="6" type="ORF">LACBIDRAFT_303695</name>
</gene>
<evidence type="ECO:0000256" key="3">
    <source>
        <dbReference type="ARBA" id="ARBA00022525"/>
    </source>
</evidence>
<feature type="domain" description="Crinkler effector protein N-terminal" evidence="5">
    <location>
        <begin position="43"/>
        <end position="150"/>
    </location>
</feature>
<dbReference type="Pfam" id="PF20147">
    <property type="entry name" value="Crinkler"/>
    <property type="match status" value="1"/>
</dbReference>
<keyword evidence="7" id="KW-1185">Reference proteome</keyword>
<dbReference type="HOGENOM" id="CLU_018876_1_1_1"/>
<evidence type="ECO:0000259" key="5">
    <source>
        <dbReference type="Pfam" id="PF20147"/>
    </source>
</evidence>